<feature type="compositionally biased region" description="Basic and acidic residues" evidence="1">
    <location>
        <begin position="53"/>
        <end position="71"/>
    </location>
</feature>
<name>A0A0N5BZV6_STREA</name>
<feature type="region of interest" description="Disordered" evidence="1">
    <location>
        <begin position="24"/>
        <end position="150"/>
    </location>
</feature>
<dbReference type="WBParaSite" id="SPAL_0001129400.1">
    <property type="protein sequence ID" value="SPAL_0001129400.1"/>
    <property type="gene ID" value="SPAL_0001129400"/>
</dbReference>
<evidence type="ECO:0000256" key="1">
    <source>
        <dbReference type="SAM" id="MobiDB-lite"/>
    </source>
</evidence>
<feature type="compositionally biased region" description="Polar residues" evidence="1">
    <location>
        <begin position="27"/>
        <end position="52"/>
    </location>
</feature>
<feature type="compositionally biased region" description="Polar residues" evidence="1">
    <location>
        <begin position="106"/>
        <end position="117"/>
    </location>
</feature>
<dbReference type="AlphaFoldDB" id="A0A0N5BZV6"/>
<evidence type="ECO:0000313" key="2">
    <source>
        <dbReference type="Proteomes" id="UP000046392"/>
    </source>
</evidence>
<keyword evidence="2" id="KW-1185">Reference proteome</keyword>
<evidence type="ECO:0000313" key="3">
    <source>
        <dbReference type="WBParaSite" id="SPAL_0001129400.1"/>
    </source>
</evidence>
<proteinExistence type="predicted"/>
<organism evidence="2 3">
    <name type="scientific">Strongyloides papillosus</name>
    <name type="common">Intestinal threadworm</name>
    <dbReference type="NCBI Taxonomy" id="174720"/>
    <lineage>
        <taxon>Eukaryota</taxon>
        <taxon>Metazoa</taxon>
        <taxon>Ecdysozoa</taxon>
        <taxon>Nematoda</taxon>
        <taxon>Chromadorea</taxon>
        <taxon>Rhabditida</taxon>
        <taxon>Tylenchina</taxon>
        <taxon>Panagrolaimomorpha</taxon>
        <taxon>Strongyloidoidea</taxon>
        <taxon>Strongyloididae</taxon>
        <taxon>Strongyloides</taxon>
    </lineage>
</organism>
<feature type="compositionally biased region" description="Low complexity" evidence="1">
    <location>
        <begin position="131"/>
        <end position="144"/>
    </location>
</feature>
<feature type="compositionally biased region" description="Basic residues" evidence="1">
    <location>
        <begin position="72"/>
        <end position="81"/>
    </location>
</feature>
<sequence>MSNNNKELLCAKFNPNHIRRLFDDSSECSSPYSVKTQSSVRTQNSFETQSSFVDKESQERENVVEKVVDKVCRRRGRPRKKKFDEMENNPESYQSRIEENEKKKSCNSSFANLLSSLENKENGSKSDETGKNSGNEESNEKNSTINSVKE</sequence>
<dbReference type="Proteomes" id="UP000046392">
    <property type="component" value="Unplaced"/>
</dbReference>
<reference evidence="3" key="1">
    <citation type="submission" date="2017-02" db="UniProtKB">
        <authorList>
            <consortium name="WormBaseParasite"/>
        </authorList>
    </citation>
    <scope>IDENTIFICATION</scope>
</reference>
<feature type="compositionally biased region" description="Basic and acidic residues" evidence="1">
    <location>
        <begin position="118"/>
        <end position="130"/>
    </location>
</feature>
<protein>
    <submittedName>
        <fullName evidence="3">Uncharacterized protein</fullName>
    </submittedName>
</protein>
<accession>A0A0N5BZV6</accession>